<dbReference type="InterPro" id="IPR036770">
    <property type="entry name" value="Ankyrin_rpt-contain_sf"/>
</dbReference>
<feature type="region of interest" description="Disordered" evidence="4">
    <location>
        <begin position="2007"/>
        <end position="2027"/>
    </location>
</feature>
<dbReference type="InterPro" id="IPR054471">
    <property type="entry name" value="GPIID_WHD"/>
</dbReference>
<dbReference type="InterPro" id="IPR006689">
    <property type="entry name" value="Small_GTPase_ARF/SAR"/>
</dbReference>
<dbReference type="RefSeq" id="XP_036543820.1">
    <property type="nucleotide sequence ID" value="XM_036686408.1"/>
</dbReference>
<dbReference type="Proteomes" id="UP000547976">
    <property type="component" value="Unassembled WGS sequence"/>
</dbReference>
<dbReference type="Gene3D" id="3.40.50.300">
    <property type="entry name" value="P-loop containing nucleotide triphosphate hydrolases"/>
    <property type="match status" value="2"/>
</dbReference>
<dbReference type="SMART" id="SM00177">
    <property type="entry name" value="ARF"/>
    <property type="match status" value="1"/>
</dbReference>
<dbReference type="InterPro" id="IPR027417">
    <property type="entry name" value="P-loop_NTPase"/>
</dbReference>
<dbReference type="SUPFAM" id="SSF48403">
    <property type="entry name" value="Ankyrin repeat"/>
    <property type="match status" value="1"/>
</dbReference>
<keyword evidence="1" id="KW-0677">Repeat</keyword>
<name>A0A8H5V9B8_GIBSU</name>
<accession>A0A8H5V9B8</accession>
<organism evidence="6 7">
    <name type="scientific">Gibberella subglutinans</name>
    <name type="common">Fusarium subglutinans</name>
    <dbReference type="NCBI Taxonomy" id="42677"/>
    <lineage>
        <taxon>Eukaryota</taxon>
        <taxon>Fungi</taxon>
        <taxon>Dikarya</taxon>
        <taxon>Ascomycota</taxon>
        <taxon>Pezizomycotina</taxon>
        <taxon>Sordariomycetes</taxon>
        <taxon>Hypocreomycetidae</taxon>
        <taxon>Hypocreales</taxon>
        <taxon>Nectriaceae</taxon>
        <taxon>Fusarium</taxon>
        <taxon>Fusarium fujikuroi species complex</taxon>
    </lineage>
</organism>
<dbReference type="GeneID" id="59321126"/>
<dbReference type="SUPFAM" id="SSF52540">
    <property type="entry name" value="P-loop containing nucleoside triphosphate hydrolases"/>
    <property type="match status" value="2"/>
</dbReference>
<dbReference type="GO" id="GO:0003924">
    <property type="term" value="F:GTPase activity"/>
    <property type="evidence" value="ECO:0007669"/>
    <property type="project" value="InterPro"/>
</dbReference>
<feature type="region of interest" description="Disordered" evidence="4">
    <location>
        <begin position="331"/>
        <end position="353"/>
    </location>
</feature>
<dbReference type="Pfam" id="PF00025">
    <property type="entry name" value="Arf"/>
    <property type="match status" value="1"/>
</dbReference>
<dbReference type="EMBL" id="JAAOAV010000003">
    <property type="protein sequence ID" value="KAF5613595.1"/>
    <property type="molecule type" value="Genomic_DNA"/>
</dbReference>
<keyword evidence="2" id="KW-0547">Nucleotide-binding</keyword>
<feature type="compositionally biased region" description="Polar residues" evidence="4">
    <location>
        <begin position="30"/>
        <end position="48"/>
    </location>
</feature>
<evidence type="ECO:0000313" key="6">
    <source>
        <dbReference type="EMBL" id="KAF5613595.1"/>
    </source>
</evidence>
<dbReference type="InterPro" id="IPR056125">
    <property type="entry name" value="DUF7708"/>
</dbReference>
<dbReference type="PANTHER" id="PTHR10039">
    <property type="entry name" value="AMELOGENIN"/>
    <property type="match status" value="1"/>
</dbReference>
<dbReference type="Pfam" id="PF22939">
    <property type="entry name" value="WHD_GPIID"/>
    <property type="match status" value="1"/>
</dbReference>
<gene>
    <name evidence="6" type="ORF">FSUBG_804</name>
</gene>
<evidence type="ECO:0000313" key="7">
    <source>
        <dbReference type="Proteomes" id="UP000547976"/>
    </source>
</evidence>
<keyword evidence="7" id="KW-1185">Reference proteome</keyword>
<comment type="caution">
    <text evidence="6">The sequence shown here is derived from an EMBL/GenBank/DDBJ whole genome shotgun (WGS) entry which is preliminary data.</text>
</comment>
<proteinExistence type="predicted"/>
<evidence type="ECO:0000256" key="4">
    <source>
        <dbReference type="SAM" id="MobiDB-lite"/>
    </source>
</evidence>
<dbReference type="Gene3D" id="1.25.40.20">
    <property type="entry name" value="Ankyrin repeat-containing domain"/>
    <property type="match status" value="1"/>
</dbReference>
<reference evidence="6 7" key="1">
    <citation type="submission" date="2020-05" db="EMBL/GenBank/DDBJ databases">
        <title>Identification and distribution of gene clusters putatively required for synthesis of sphingolipid metabolism inhibitors in phylogenetically diverse species of the filamentous fungus Fusarium.</title>
        <authorList>
            <person name="Kim H.-S."/>
            <person name="Busman M."/>
            <person name="Brown D.W."/>
            <person name="Divon H."/>
            <person name="Uhlig S."/>
            <person name="Proctor R.H."/>
        </authorList>
    </citation>
    <scope>NUCLEOTIDE SEQUENCE [LARGE SCALE GENOMIC DNA]</scope>
    <source>
        <strain evidence="6 7">NRRL 66333</strain>
    </source>
</reference>
<dbReference type="InterPro" id="IPR007111">
    <property type="entry name" value="NACHT_NTPase"/>
</dbReference>
<dbReference type="Pfam" id="PF24883">
    <property type="entry name" value="NPHP3_N"/>
    <property type="match status" value="1"/>
</dbReference>
<feature type="compositionally biased region" description="Low complexity" evidence="4">
    <location>
        <begin position="2015"/>
        <end position="2027"/>
    </location>
</feature>
<evidence type="ECO:0000256" key="3">
    <source>
        <dbReference type="ARBA" id="ARBA00023134"/>
    </source>
</evidence>
<keyword evidence="3" id="KW-0342">GTP-binding</keyword>
<evidence type="ECO:0000259" key="5">
    <source>
        <dbReference type="PROSITE" id="PS50837"/>
    </source>
</evidence>
<evidence type="ECO:0000256" key="2">
    <source>
        <dbReference type="ARBA" id="ARBA00022741"/>
    </source>
</evidence>
<sequence>MLPHHTHQDGGIVDVGTEFSLEPDPVAPQLSRSLQRGATSPPGSNIPRSLSFRPPNGAKKGQSSNPPDDVATDANYSTEGGVHPVPKAKRVVQVKRGNKLLRLFGVERTSVHDLQVTTVDEFSDGEAETQYEKYIDYLRNAPPEKNPLDHFRKISRMLMPQRALASKMGTETQDLPVPFIQFTGLHNEGEVMFLHAALFRIRYRPPMPVCYVVQQIELLADDASEAETLNANTGTLCGALVAIGTGNDRQISTIGGIIESSEGYLALTTSHHSNDTVDALPQLKSFFSMLDVNFDKVLNASINSQPENFRLDEDGDDIPPPLVVDTVPTHKTPAVPQQSGKANARTASDSPDAGPLGKVLHIGTDWSILRLADQIVPPNCIDERLVTLGEQPLQDILNDVVFLSRAASEPEACEVLVCGGRGGLNKLDLTKKPADLMLPSGVWIRPWKAKHKPALACKLQRGDSGAWVVNINTRTAYGHVMAVTPDDVLIQPLVDIFQDIKNKNNLDVKIASPFGQLANLSKHYYFSNEHHLAISLARKALDPGVISQSTEGPQVTAMLQGFMKNADKRDKLLPKYSRNHLADFLINLIMCTGRDIDLSRSPRWTDDWTAMFGTPMSMIEHVNYLKGAGGLPTLDEIEAASGRKTVSDQDRPRTRSRVRDVTAQRHHETKALKVPDKIIKRAYNWVSRLFNQSELQFTMVGLPGCGKLDLLRGISHHDLTTAPMSIVGFNTTRIQRNGITAKIWNLSEDAEWRLNWGKYSRGVDGVVFVVDTEDTGLLPEVRRQILMLMSQPTLSGVSLIVFGNNSSDRKGLTIEELKAKLNLEQIMNGRRVDIWLGDEAKFDMLLGSLLNRRNISTDQVSEVFEKAKADFLNGIKDQKLRSQLQKATTIDDIWDYTEQLQKDQASNKRLRGMKRIGPYIERLQEYAGVIEVFVQVKPDILALIWGPIKLLLQISSNLVASFDAILGVMKNMGSILPRFNEFVPLFKNNERMKYVLGLFFQDILDFYLVSLRFFGLTRWKVFFESLWPARRAEIQVIAENIEKHRLLLCNEITLSDILEAHTARKKALEHYAETREFQERQDFHSMETYIRPPSYDADLDRIRNTRCEGTGSWLVQDQQFVSWAEGKEKSSQVLWLQGIPGAGKTFLASTAVERTKELGHSLFVFLSYTNALDSPLPIYHSLIFQLASQDRDLRTVLCSTILSTTKDLKRDLKGDSKFALNIFTKLLQAAGPTYITIDGLDEIDDCTQQTFLHLLLGVLKSLPNVKLLVSSRRVDKIERILKPVAMILPIDRKNSGCIETYVSHRSQYWLDNSYFDSDARSEVRQLLNPLASKADGMFLYARIVLEDVEMLQDLDSIRDQLRALPEGLDEAYERILQRITKHPSVAQKQCKKLLSWITCSPVQITRHEMEQALIIQVDQKRVPPVRSTLNTLPLCGPLVQVEDEHLKFVHFTVKDNLRYLLRHQKNKLLDEGEALLEISTTCLAYLCSECLDPDLSDDDIERNVISGAYRLLNFAQHQWAECLRLCTRHFRDELPPQLIPLLGHIVQDLANPYYSQDSETNLGLWSLDRFKSNLEEVKAISRSLDLRSSMATSYGWRLDEDDGGWPDFDPTTISATTIRVHRMLQSILCSGSKHANDCHCSDIQKHYGLTVNRCPFISCRFHRSFLRSRTLRDEHIRHHDRPFKCAMESCEYSTLGFSSRGQLEHHWAQCHQRPNEFHIPGDLNTRQREDLEALVMEYIMRDEVQEMERILPSIIPRWPSEPAFRSSFEGLLASHGSVAMARLIFREQLPDSHTLEKFMLNAIKTHNLPVVAWAFSKSLIKKLRYYNFEIISELMASDYIETFIIWRNDALSLGDFSFAFTQKYFYRKWSPLMESQVVSLWIEQQKLGNFSQKRANKLLKLVASGNCSLSLAEALIACGADVNYRATKNSATLPPLHHAMRKTSAEAADLVKYLLLSGADPKLKVIRSSGKNKAQEIVLSSEPGAKGISKWLGMSWDELVEWAVEERRQGSKNGLTSASSTLSADTG</sequence>
<evidence type="ECO:0000256" key="1">
    <source>
        <dbReference type="ARBA" id="ARBA00022737"/>
    </source>
</evidence>
<dbReference type="InterPro" id="IPR056884">
    <property type="entry name" value="NPHP3-like_N"/>
</dbReference>
<dbReference type="OrthoDB" id="21416at2759"/>
<feature type="region of interest" description="Disordered" evidence="4">
    <location>
        <begin position="1"/>
        <end position="83"/>
    </location>
</feature>
<dbReference type="GO" id="GO:0005525">
    <property type="term" value="F:GTP binding"/>
    <property type="evidence" value="ECO:0007669"/>
    <property type="project" value="UniProtKB-KW"/>
</dbReference>
<dbReference type="PANTHER" id="PTHR10039:SF14">
    <property type="entry name" value="NACHT DOMAIN-CONTAINING PROTEIN"/>
    <property type="match status" value="1"/>
</dbReference>
<dbReference type="Pfam" id="PF24809">
    <property type="entry name" value="DUF7708"/>
    <property type="match status" value="1"/>
</dbReference>
<feature type="compositionally biased region" description="Polar residues" evidence="4">
    <location>
        <begin position="335"/>
        <end position="349"/>
    </location>
</feature>
<dbReference type="PROSITE" id="PS50837">
    <property type="entry name" value="NACHT"/>
    <property type="match status" value="1"/>
</dbReference>
<protein>
    <submittedName>
        <fullName evidence="6">ADP-ribosylation factor 8</fullName>
    </submittedName>
</protein>
<feature type="domain" description="NACHT" evidence="5">
    <location>
        <begin position="1132"/>
        <end position="1272"/>
    </location>
</feature>